<evidence type="ECO:0000256" key="1">
    <source>
        <dbReference type="SAM" id="MobiDB-lite"/>
    </source>
</evidence>
<organism evidence="2">
    <name type="scientific">uncultured Rubrobacteraceae bacterium</name>
    <dbReference type="NCBI Taxonomy" id="349277"/>
    <lineage>
        <taxon>Bacteria</taxon>
        <taxon>Bacillati</taxon>
        <taxon>Actinomycetota</taxon>
        <taxon>Rubrobacteria</taxon>
        <taxon>Rubrobacterales</taxon>
        <taxon>Rubrobacteraceae</taxon>
        <taxon>environmental samples</taxon>
    </lineage>
</organism>
<proteinExistence type="predicted"/>
<feature type="compositionally biased region" description="Low complexity" evidence="1">
    <location>
        <begin position="94"/>
        <end position="115"/>
    </location>
</feature>
<feature type="compositionally biased region" description="Basic residues" evidence="1">
    <location>
        <begin position="68"/>
        <end position="90"/>
    </location>
</feature>
<feature type="region of interest" description="Disordered" evidence="1">
    <location>
        <begin position="38"/>
        <end position="150"/>
    </location>
</feature>
<dbReference type="EMBL" id="CADCVC010000048">
    <property type="protein sequence ID" value="CAA9430465.1"/>
    <property type="molecule type" value="Genomic_DNA"/>
</dbReference>
<reference evidence="2" key="1">
    <citation type="submission" date="2020-02" db="EMBL/GenBank/DDBJ databases">
        <authorList>
            <person name="Meier V. D."/>
        </authorList>
    </citation>
    <scope>NUCLEOTIDE SEQUENCE</scope>
    <source>
        <strain evidence="2">AVDCRST_MAG80</strain>
    </source>
</reference>
<feature type="non-terminal residue" evidence="2">
    <location>
        <position position="1"/>
    </location>
</feature>
<gene>
    <name evidence="2" type="ORF">AVDCRST_MAG80-531</name>
</gene>
<protein>
    <submittedName>
        <fullName evidence="2">Uncharacterized protein</fullName>
    </submittedName>
</protein>
<accession>A0A6J4Q1A7</accession>
<dbReference type="AlphaFoldDB" id="A0A6J4Q1A7"/>
<feature type="non-terminal residue" evidence="2">
    <location>
        <position position="150"/>
    </location>
</feature>
<evidence type="ECO:0000313" key="2">
    <source>
        <dbReference type="EMBL" id="CAA9430465.1"/>
    </source>
</evidence>
<sequence length="150" mass="17074">ESRRALQCIFYRLGGGRRLLVEAHRPQQATTLRRPPLPRRRTRREEGGACRGRRTRLAPRRDQSRLRLTSRPRKHSLTLLGRFRRRRPRRRAGDGPLRGTPGPPGRAACGPWPGRRGSRAKDLVGLLVPDPPGCPTRRRPPREPGVSSRV</sequence>
<name>A0A6J4Q1A7_9ACTN</name>